<dbReference type="Gene3D" id="3.40.50.2000">
    <property type="entry name" value="Glycogen Phosphorylase B"/>
    <property type="match status" value="2"/>
</dbReference>
<dbReference type="AlphaFoldDB" id="A0A4P8LA68"/>
<dbReference type="PANTHER" id="PTHR12526">
    <property type="entry name" value="GLYCOSYLTRANSFERASE"/>
    <property type="match status" value="1"/>
</dbReference>
<evidence type="ECO:0000313" key="2">
    <source>
        <dbReference type="EMBL" id="QCQ23552.1"/>
    </source>
</evidence>
<dbReference type="Proteomes" id="UP000298602">
    <property type="component" value="Chromosome"/>
</dbReference>
<gene>
    <name evidence="2" type="ORF">FDQ92_11625</name>
</gene>
<keyword evidence="3" id="KW-1185">Reference proteome</keyword>
<dbReference type="Pfam" id="PF13692">
    <property type="entry name" value="Glyco_trans_1_4"/>
    <property type="match status" value="1"/>
</dbReference>
<dbReference type="PANTHER" id="PTHR12526:SF630">
    <property type="entry name" value="GLYCOSYLTRANSFERASE"/>
    <property type="match status" value="1"/>
</dbReference>
<dbReference type="CDD" id="cd03811">
    <property type="entry name" value="GT4_GT28_WabH-like"/>
    <property type="match status" value="1"/>
</dbReference>
<evidence type="ECO:0000313" key="3">
    <source>
        <dbReference type="Proteomes" id="UP000298602"/>
    </source>
</evidence>
<dbReference type="KEGG" id="dax:FDQ92_11625"/>
<organism evidence="2 3">
    <name type="scientific">Desulfoglaeba alkanexedens ALDC</name>
    <dbReference type="NCBI Taxonomy" id="980445"/>
    <lineage>
        <taxon>Bacteria</taxon>
        <taxon>Pseudomonadati</taxon>
        <taxon>Thermodesulfobacteriota</taxon>
        <taxon>Syntrophobacteria</taxon>
        <taxon>Syntrophobacterales</taxon>
        <taxon>Syntrophobacteraceae</taxon>
        <taxon>Desulfoglaeba</taxon>
    </lineage>
</organism>
<dbReference type="SUPFAM" id="SSF53756">
    <property type="entry name" value="UDP-Glycosyltransferase/glycogen phosphorylase"/>
    <property type="match status" value="1"/>
</dbReference>
<protein>
    <submittedName>
        <fullName evidence="2">Glycosyltransferase</fullName>
    </submittedName>
</protein>
<name>A0A4P8LA68_9BACT</name>
<dbReference type="EMBL" id="CP040098">
    <property type="protein sequence ID" value="QCQ23552.1"/>
    <property type="molecule type" value="Genomic_DNA"/>
</dbReference>
<dbReference type="Pfam" id="PF13439">
    <property type="entry name" value="Glyco_transf_4"/>
    <property type="match status" value="1"/>
</dbReference>
<feature type="domain" description="Glycosyltransferase subfamily 4-like N-terminal" evidence="1">
    <location>
        <begin position="5"/>
        <end position="191"/>
    </location>
</feature>
<dbReference type="InterPro" id="IPR028098">
    <property type="entry name" value="Glyco_trans_4-like_N"/>
</dbReference>
<sequence length="388" mass="42439">MQGSGGAERAMLNLAHGLSNQGHRVDMVMARRTGHFLDEIHSAIRVVDLKVRSARECLISLPFLGRDAWFWARMALASKPHFVLGALPKLARYLRREKPDVLISAMDYPNAVAIAAKSLAGDGVPVIATVRNTLSAEVANTKRRRIKAQVEVARYFYPRADALVAVSRGVADDLAQVLGRPDKIETIYNPIVSPDLATKAAQPLNHPWFSGDGPPVILAVGGFKPQKDFATLFKAFAIARRERPLRLLVLGEGKLRQDLTALASQLGIAGDLQMPGFVDNPYPYMARSALLVLSSIYEGLPNVVVQALACGCPVVSTDCPSGPAEILDNGRYGTLVPVKDEDSLAVAMLRNLEVAWDKDLLMKRAQDFSVERATRHYLDVIERVCRNA</sequence>
<dbReference type="OrthoDB" id="9775208at2"/>
<evidence type="ECO:0000259" key="1">
    <source>
        <dbReference type="Pfam" id="PF13439"/>
    </source>
</evidence>
<proteinExistence type="predicted"/>
<reference evidence="2 3" key="1">
    <citation type="submission" date="2019-05" db="EMBL/GenBank/DDBJ databases">
        <title>The Complete Genome Sequence of the n-alkane-degrading Desulfoglaeba alkanexedens ALDC reveals multiple alkylsuccinate synthase gene clusters.</title>
        <authorList>
            <person name="Callaghan A.V."/>
            <person name="Davidova I.A."/>
            <person name="Duncan K.E."/>
            <person name="Morris B."/>
            <person name="McInerney M.J."/>
        </authorList>
    </citation>
    <scope>NUCLEOTIDE SEQUENCE [LARGE SCALE GENOMIC DNA]</scope>
    <source>
        <strain evidence="2 3">ALDC</strain>
    </source>
</reference>
<dbReference type="GO" id="GO:0016757">
    <property type="term" value="F:glycosyltransferase activity"/>
    <property type="evidence" value="ECO:0007669"/>
    <property type="project" value="UniProtKB-ARBA"/>
</dbReference>
<accession>A0A4P8LA68</accession>
<keyword evidence="2" id="KW-0808">Transferase</keyword>
<reference evidence="2 3" key="2">
    <citation type="submission" date="2019-05" db="EMBL/GenBank/DDBJ databases">
        <authorList>
            <person name="Suflita J.M."/>
            <person name="Marks C.R."/>
        </authorList>
    </citation>
    <scope>NUCLEOTIDE SEQUENCE [LARGE SCALE GENOMIC DNA]</scope>
    <source>
        <strain evidence="2 3">ALDC</strain>
    </source>
</reference>